<dbReference type="Proteomes" id="UP000053477">
    <property type="component" value="Unassembled WGS sequence"/>
</dbReference>
<keyword evidence="2" id="KW-1185">Reference proteome</keyword>
<name>A0A0H2RPL3_9AGAM</name>
<sequence length="58" mass="6657">MCFCLFSMLLSTRKSIVKPLPSWTQFSKIGTLIHLVPHTHRQTRASIRRRIVAGANIH</sequence>
<accession>A0A0H2RPL3</accession>
<evidence type="ECO:0000313" key="1">
    <source>
        <dbReference type="EMBL" id="KLO13532.1"/>
    </source>
</evidence>
<organism evidence="1 2">
    <name type="scientific">Schizopora paradoxa</name>
    <dbReference type="NCBI Taxonomy" id="27342"/>
    <lineage>
        <taxon>Eukaryota</taxon>
        <taxon>Fungi</taxon>
        <taxon>Dikarya</taxon>
        <taxon>Basidiomycota</taxon>
        <taxon>Agaricomycotina</taxon>
        <taxon>Agaricomycetes</taxon>
        <taxon>Hymenochaetales</taxon>
        <taxon>Schizoporaceae</taxon>
        <taxon>Schizopora</taxon>
    </lineage>
</organism>
<evidence type="ECO:0000313" key="2">
    <source>
        <dbReference type="Proteomes" id="UP000053477"/>
    </source>
</evidence>
<proteinExistence type="predicted"/>
<dbReference type="EMBL" id="KQ085958">
    <property type="protein sequence ID" value="KLO13532.1"/>
    <property type="molecule type" value="Genomic_DNA"/>
</dbReference>
<dbReference type="AlphaFoldDB" id="A0A0H2RPL3"/>
<reference evidence="1 2" key="1">
    <citation type="submission" date="2015-04" db="EMBL/GenBank/DDBJ databases">
        <title>Complete genome sequence of Schizopora paradoxa KUC8140, a cosmopolitan wood degrader in East Asia.</title>
        <authorList>
            <consortium name="DOE Joint Genome Institute"/>
            <person name="Min B."/>
            <person name="Park H."/>
            <person name="Jang Y."/>
            <person name="Kim J.-J."/>
            <person name="Kim K.H."/>
            <person name="Pangilinan J."/>
            <person name="Lipzen A."/>
            <person name="Riley R."/>
            <person name="Grigoriev I.V."/>
            <person name="Spatafora J.W."/>
            <person name="Choi I.-G."/>
        </authorList>
    </citation>
    <scope>NUCLEOTIDE SEQUENCE [LARGE SCALE GENOMIC DNA]</scope>
    <source>
        <strain evidence="1 2">KUC8140</strain>
    </source>
</reference>
<gene>
    <name evidence="1" type="ORF">SCHPADRAFT_359021</name>
</gene>
<dbReference type="InParanoid" id="A0A0H2RPL3"/>
<protein>
    <submittedName>
        <fullName evidence="1">Uncharacterized protein</fullName>
    </submittedName>
</protein>